<dbReference type="SUPFAM" id="SSF101391">
    <property type="entry name" value="Hsp90 co-chaperone CDC37"/>
    <property type="match status" value="1"/>
</dbReference>
<evidence type="ECO:0000256" key="5">
    <source>
        <dbReference type="ARBA" id="ARBA00031396"/>
    </source>
</evidence>
<evidence type="ECO:0000313" key="10">
    <source>
        <dbReference type="EMBL" id="KAK5543420.1"/>
    </source>
</evidence>
<dbReference type="Pfam" id="PF08564">
    <property type="entry name" value="CDC37_C"/>
    <property type="match status" value="1"/>
</dbReference>
<proteinExistence type="inferred from homology"/>
<evidence type="ECO:0000259" key="7">
    <source>
        <dbReference type="SMART" id="SM01069"/>
    </source>
</evidence>
<dbReference type="InterPro" id="IPR013855">
    <property type="entry name" value="Cdc37_N_dom"/>
</dbReference>
<dbReference type="InterPro" id="IPR013874">
    <property type="entry name" value="Cdc37_Hsp90-bd"/>
</dbReference>
<evidence type="ECO:0000256" key="4">
    <source>
        <dbReference type="ARBA" id="ARBA00023186"/>
    </source>
</evidence>
<accession>A0AAV9QI47</accession>
<evidence type="ECO:0000259" key="9">
    <source>
        <dbReference type="SMART" id="SM01071"/>
    </source>
</evidence>
<evidence type="ECO:0000259" key="8">
    <source>
        <dbReference type="SMART" id="SM01070"/>
    </source>
</evidence>
<comment type="caution">
    <text evidence="10">The sequence shown here is derived from an EMBL/GenBank/DDBJ whole genome shotgun (WGS) entry which is preliminary data.</text>
</comment>
<feature type="region of interest" description="Disordered" evidence="6">
    <location>
        <begin position="238"/>
        <end position="290"/>
    </location>
</feature>
<sequence>MRRIPAKQDLSTTIDSNLHLPLPTLFLVLNTTTSSAMPISYDKWDKLEVSDDSDVEVHPNVDTKSFIRAKQRQIHEQRAQRKHEIETLKYERIVNDGLLERINALLDALKKHQEDAATKNPEELVFQSLIESAGDPAKDEPPKPPAGVYTHQKEPQPRYSKMMGALVDQVKKEVDEKNSPDRYNDFVEGVNGHLTKVQKLQQDLLARLAQLEKEATAKITSEDLHEGFSYSSVNKAKQASAASEKPRETAKTETVELLNAPKGLSSKTRDALKSPDEGGVSSGAEADVEDDALIDKHEDEEEDEANLKLTPTGKQFAKIKLGDYRTCLQFISEHPEIVNERTQDALMIEAFNAQMKGQDTYAKGCVHQSLLIQYCRQLGRDGVGLFFKRITTKGHQAQQVFSKDLAETYERIKTRAAELSKEEGGSDPAGVEQIQLHAVEPGTEIHINVPQAGSDDPVEQQSREIFERFPPGLQRALESGSLDDVNVVLGKMSVDEAEEIVELLGQGGMLSLQEGVIDATNEEGQKRLQEIEEEERRKKAEKGKSIQEGEPGEAVEA</sequence>
<dbReference type="Gene3D" id="1.20.58.610">
    <property type="entry name" value="Cdc37, Hsp90 binding domain"/>
    <property type="match status" value="1"/>
</dbReference>
<feature type="compositionally biased region" description="Basic and acidic residues" evidence="6">
    <location>
        <begin position="244"/>
        <end position="254"/>
    </location>
</feature>
<feature type="compositionally biased region" description="Basic and acidic residues" evidence="6">
    <location>
        <begin position="267"/>
        <end position="276"/>
    </location>
</feature>
<dbReference type="InterPro" id="IPR013873">
    <property type="entry name" value="Cdc37_C"/>
</dbReference>
<evidence type="ECO:0000313" key="11">
    <source>
        <dbReference type="Proteomes" id="UP001345827"/>
    </source>
</evidence>
<feature type="domain" description="Cdc37 C-terminal" evidence="7">
    <location>
        <begin position="447"/>
        <end position="546"/>
    </location>
</feature>
<dbReference type="SMART" id="SM01071">
    <property type="entry name" value="CDC37_N"/>
    <property type="match status" value="1"/>
</dbReference>
<name>A0AAV9QI47_9PEZI</name>
<feature type="region of interest" description="Disordered" evidence="6">
    <location>
        <begin position="133"/>
        <end position="157"/>
    </location>
</feature>
<dbReference type="GO" id="GO:0051087">
    <property type="term" value="F:protein-folding chaperone binding"/>
    <property type="evidence" value="ECO:0007669"/>
    <property type="project" value="TreeGrafter"/>
</dbReference>
<dbReference type="EMBL" id="JAXLQG010000002">
    <property type="protein sequence ID" value="KAK5543420.1"/>
    <property type="molecule type" value="Genomic_DNA"/>
</dbReference>
<dbReference type="GO" id="GO:0005737">
    <property type="term" value="C:cytoplasm"/>
    <property type="evidence" value="ECO:0007669"/>
    <property type="project" value="UniProtKB-SubCell"/>
</dbReference>
<dbReference type="InterPro" id="IPR004918">
    <property type="entry name" value="Cdc37"/>
</dbReference>
<evidence type="ECO:0000256" key="6">
    <source>
        <dbReference type="SAM" id="MobiDB-lite"/>
    </source>
</evidence>
<feature type="compositionally biased region" description="Basic and acidic residues" evidence="6">
    <location>
        <begin position="531"/>
        <end position="547"/>
    </location>
</feature>
<dbReference type="SMART" id="SM01069">
    <property type="entry name" value="CDC37_C"/>
    <property type="match status" value="1"/>
</dbReference>
<feature type="domain" description="Cdc37 N-terminal" evidence="9">
    <location>
        <begin position="38"/>
        <end position="231"/>
    </location>
</feature>
<comment type="similarity">
    <text evidence="2">Belongs to the CDC37 family.</text>
</comment>
<comment type="subcellular location">
    <subcellularLocation>
        <location evidence="1">Cytoplasm</location>
    </subcellularLocation>
</comment>
<gene>
    <name evidence="10" type="primary">CDC37</name>
    <name evidence="10" type="ORF">LTR25_001033</name>
</gene>
<dbReference type="GO" id="GO:0050821">
    <property type="term" value="P:protein stabilization"/>
    <property type="evidence" value="ECO:0007669"/>
    <property type="project" value="TreeGrafter"/>
</dbReference>
<keyword evidence="3" id="KW-0963">Cytoplasm</keyword>
<dbReference type="GO" id="GO:0019901">
    <property type="term" value="F:protein kinase binding"/>
    <property type="evidence" value="ECO:0007669"/>
    <property type="project" value="InterPro"/>
</dbReference>
<dbReference type="AlphaFoldDB" id="A0AAV9QI47"/>
<keyword evidence="11" id="KW-1185">Reference proteome</keyword>
<reference evidence="10 11" key="1">
    <citation type="submission" date="2023-06" db="EMBL/GenBank/DDBJ databases">
        <title>Black Yeasts Isolated from many extreme environments.</title>
        <authorList>
            <person name="Coleine C."/>
            <person name="Stajich J.E."/>
            <person name="Selbmann L."/>
        </authorList>
    </citation>
    <scope>NUCLEOTIDE SEQUENCE [LARGE SCALE GENOMIC DNA]</scope>
    <source>
        <strain evidence="10 11">CCFEE 5887</strain>
    </source>
</reference>
<feature type="region of interest" description="Disordered" evidence="6">
    <location>
        <begin position="531"/>
        <end position="557"/>
    </location>
</feature>
<dbReference type="SMART" id="SM01070">
    <property type="entry name" value="CDC37_M"/>
    <property type="match status" value="1"/>
</dbReference>
<dbReference type="FunFam" id="1.20.58.610:FF:000002">
    <property type="entry name" value="Hsp90 co-chaperone Cdc37, putative"/>
    <property type="match status" value="1"/>
</dbReference>
<evidence type="ECO:0000256" key="1">
    <source>
        <dbReference type="ARBA" id="ARBA00004496"/>
    </source>
</evidence>
<dbReference type="GO" id="GO:0051082">
    <property type="term" value="F:unfolded protein binding"/>
    <property type="evidence" value="ECO:0007669"/>
    <property type="project" value="TreeGrafter"/>
</dbReference>
<dbReference type="GO" id="GO:0006457">
    <property type="term" value="P:protein folding"/>
    <property type="evidence" value="ECO:0007669"/>
    <property type="project" value="TreeGrafter"/>
</dbReference>
<dbReference type="InterPro" id="IPR038189">
    <property type="entry name" value="Cdc37_Hsp90-bd_sf"/>
</dbReference>
<feature type="domain" description="Cdc37 Hsp90 binding" evidence="8">
    <location>
        <begin position="236"/>
        <end position="427"/>
    </location>
</feature>
<protein>
    <recommendedName>
        <fullName evidence="5">Hsp90 chaperone protein kinase-targeting subunit</fullName>
    </recommendedName>
</protein>
<dbReference type="PANTHER" id="PTHR12800">
    <property type="entry name" value="CDC37-RELATED"/>
    <property type="match status" value="1"/>
</dbReference>
<dbReference type="GO" id="GO:0031072">
    <property type="term" value="F:heat shock protein binding"/>
    <property type="evidence" value="ECO:0007669"/>
    <property type="project" value="TreeGrafter"/>
</dbReference>
<dbReference type="Proteomes" id="UP001345827">
    <property type="component" value="Unassembled WGS sequence"/>
</dbReference>
<evidence type="ECO:0000256" key="2">
    <source>
        <dbReference type="ARBA" id="ARBA00006222"/>
    </source>
</evidence>
<evidence type="ECO:0000256" key="3">
    <source>
        <dbReference type="ARBA" id="ARBA00022490"/>
    </source>
</evidence>
<organism evidence="10 11">
    <name type="scientific">Vermiconidia calcicola</name>
    <dbReference type="NCBI Taxonomy" id="1690605"/>
    <lineage>
        <taxon>Eukaryota</taxon>
        <taxon>Fungi</taxon>
        <taxon>Dikarya</taxon>
        <taxon>Ascomycota</taxon>
        <taxon>Pezizomycotina</taxon>
        <taxon>Dothideomycetes</taxon>
        <taxon>Dothideomycetidae</taxon>
        <taxon>Mycosphaerellales</taxon>
        <taxon>Extremaceae</taxon>
        <taxon>Vermiconidia</taxon>
    </lineage>
</organism>
<dbReference type="Pfam" id="PF08565">
    <property type="entry name" value="CDC37_M"/>
    <property type="match status" value="1"/>
</dbReference>
<keyword evidence="4" id="KW-0143">Chaperone</keyword>
<dbReference type="Pfam" id="PF03234">
    <property type="entry name" value="CDC37_N"/>
    <property type="match status" value="1"/>
</dbReference>
<dbReference type="PANTHER" id="PTHR12800:SF4">
    <property type="entry name" value="HSP90 CO-CHAPERONE CDC37"/>
    <property type="match status" value="1"/>
</dbReference>